<sequence length="118" mass="12424">MTAAPMARVRLENGGLPEATIPTTDDKAEVQSQHPYFSQTQAMALTVEPVEAGLQAAPHLQAPAHCSLLHSGGAAEVCVPGDPTVSSRTTDSSCANLVLALILAWERECRSPLQAHLL</sequence>
<proteinExistence type="predicted"/>
<feature type="region of interest" description="Disordered" evidence="1">
    <location>
        <begin position="1"/>
        <end position="22"/>
    </location>
</feature>
<accession>A0ABN8ZX39</accession>
<organism evidence="2 3">
    <name type="scientific">Rangifer tarandus platyrhynchus</name>
    <name type="common">Svalbard reindeer</name>
    <dbReference type="NCBI Taxonomy" id="3082113"/>
    <lineage>
        <taxon>Eukaryota</taxon>
        <taxon>Metazoa</taxon>
        <taxon>Chordata</taxon>
        <taxon>Craniata</taxon>
        <taxon>Vertebrata</taxon>
        <taxon>Euteleostomi</taxon>
        <taxon>Mammalia</taxon>
        <taxon>Eutheria</taxon>
        <taxon>Laurasiatheria</taxon>
        <taxon>Artiodactyla</taxon>
        <taxon>Ruminantia</taxon>
        <taxon>Pecora</taxon>
        <taxon>Cervidae</taxon>
        <taxon>Odocoileinae</taxon>
        <taxon>Rangifer</taxon>
    </lineage>
</organism>
<name>A0ABN8ZX39_RANTA</name>
<evidence type="ECO:0000313" key="2">
    <source>
        <dbReference type="EMBL" id="CAI9178329.1"/>
    </source>
</evidence>
<dbReference type="EMBL" id="OX459943">
    <property type="protein sequence ID" value="CAI9178329.1"/>
    <property type="molecule type" value="Genomic_DNA"/>
</dbReference>
<keyword evidence="3" id="KW-1185">Reference proteome</keyword>
<reference evidence="2" key="1">
    <citation type="submission" date="2023-04" db="EMBL/GenBank/DDBJ databases">
        <authorList>
            <consortium name="ELIXIR-Norway"/>
        </authorList>
    </citation>
    <scope>NUCLEOTIDE SEQUENCE [LARGE SCALE GENOMIC DNA]</scope>
</reference>
<evidence type="ECO:0000256" key="1">
    <source>
        <dbReference type="SAM" id="MobiDB-lite"/>
    </source>
</evidence>
<dbReference type="Proteomes" id="UP001176941">
    <property type="component" value="Chromosome 7"/>
</dbReference>
<protein>
    <submittedName>
        <fullName evidence="2">Uncharacterized protein</fullName>
    </submittedName>
</protein>
<gene>
    <name evidence="2" type="ORF">MRATA1EN1_LOCUS27291</name>
</gene>
<evidence type="ECO:0000313" key="3">
    <source>
        <dbReference type="Proteomes" id="UP001176941"/>
    </source>
</evidence>